<dbReference type="SMART" id="SM00066">
    <property type="entry name" value="GAL4"/>
    <property type="match status" value="1"/>
</dbReference>
<accession>A0A9P4M3R6</accession>
<dbReference type="Pfam" id="PF11951">
    <property type="entry name" value="Fungal_trans_2"/>
    <property type="match status" value="1"/>
</dbReference>
<feature type="domain" description="Zn(2)-C6 fungal-type" evidence="3">
    <location>
        <begin position="10"/>
        <end position="40"/>
    </location>
</feature>
<keyword evidence="5" id="KW-1185">Reference proteome</keyword>
<dbReference type="Pfam" id="PF00172">
    <property type="entry name" value="Zn_clus"/>
    <property type="match status" value="1"/>
</dbReference>
<dbReference type="CDD" id="cd00067">
    <property type="entry name" value="GAL4"/>
    <property type="match status" value="1"/>
</dbReference>
<evidence type="ECO:0000256" key="2">
    <source>
        <dbReference type="SAM" id="MobiDB-lite"/>
    </source>
</evidence>
<dbReference type="PANTHER" id="PTHR38791:SF12">
    <property type="entry name" value="TRANSCRIPTION FACTOR DOMAIN-CONTAINING PROTEIN-RELATED"/>
    <property type="match status" value="1"/>
</dbReference>
<dbReference type="InterPro" id="IPR036864">
    <property type="entry name" value="Zn2-C6_fun-type_DNA-bd_sf"/>
</dbReference>
<dbReference type="PROSITE" id="PS50048">
    <property type="entry name" value="ZN2_CY6_FUNGAL_2"/>
    <property type="match status" value="1"/>
</dbReference>
<dbReference type="InterPro" id="IPR053175">
    <property type="entry name" value="DHMBA_Reg_Transcription_Factor"/>
</dbReference>
<name>A0A9P4M3R6_9PEZI</name>
<feature type="region of interest" description="Disordered" evidence="2">
    <location>
        <begin position="49"/>
        <end position="89"/>
    </location>
</feature>
<evidence type="ECO:0000259" key="3">
    <source>
        <dbReference type="PROSITE" id="PS50048"/>
    </source>
</evidence>
<feature type="compositionally biased region" description="Low complexity" evidence="2">
    <location>
        <begin position="73"/>
        <end position="84"/>
    </location>
</feature>
<evidence type="ECO:0000256" key="1">
    <source>
        <dbReference type="ARBA" id="ARBA00023242"/>
    </source>
</evidence>
<reference evidence="4" key="1">
    <citation type="journal article" date="2020" name="Stud. Mycol.">
        <title>101 Dothideomycetes genomes: a test case for predicting lifestyles and emergence of pathogens.</title>
        <authorList>
            <person name="Haridas S."/>
            <person name="Albert R."/>
            <person name="Binder M."/>
            <person name="Bloem J."/>
            <person name="Labutti K."/>
            <person name="Salamov A."/>
            <person name="Andreopoulos B."/>
            <person name="Baker S."/>
            <person name="Barry K."/>
            <person name="Bills G."/>
            <person name="Bluhm B."/>
            <person name="Cannon C."/>
            <person name="Castanera R."/>
            <person name="Culley D."/>
            <person name="Daum C."/>
            <person name="Ezra D."/>
            <person name="Gonzalez J."/>
            <person name="Henrissat B."/>
            <person name="Kuo A."/>
            <person name="Liang C."/>
            <person name="Lipzen A."/>
            <person name="Lutzoni F."/>
            <person name="Magnuson J."/>
            <person name="Mondo S."/>
            <person name="Nolan M."/>
            <person name="Ohm R."/>
            <person name="Pangilinan J."/>
            <person name="Park H.-J."/>
            <person name="Ramirez L."/>
            <person name="Alfaro M."/>
            <person name="Sun H."/>
            <person name="Tritt A."/>
            <person name="Yoshinaga Y."/>
            <person name="Zwiers L.-H."/>
            <person name="Turgeon B."/>
            <person name="Goodwin S."/>
            <person name="Spatafora J."/>
            <person name="Crous P."/>
            <person name="Grigoriev I."/>
        </authorList>
    </citation>
    <scope>NUCLEOTIDE SEQUENCE</scope>
    <source>
        <strain evidence="4">CBS 133067</strain>
    </source>
</reference>
<dbReference type="OrthoDB" id="2991872at2759"/>
<dbReference type="PANTHER" id="PTHR38791">
    <property type="entry name" value="ZN(II)2CYS6 TRANSCRIPTION FACTOR (EUROFUNG)-RELATED-RELATED"/>
    <property type="match status" value="1"/>
</dbReference>
<protein>
    <recommendedName>
        <fullName evidence="3">Zn(2)-C6 fungal-type domain-containing protein</fullName>
    </recommendedName>
</protein>
<dbReference type="EMBL" id="ML978128">
    <property type="protein sequence ID" value="KAF2097001.1"/>
    <property type="molecule type" value="Genomic_DNA"/>
</dbReference>
<dbReference type="InterPro" id="IPR021858">
    <property type="entry name" value="Fun_TF"/>
</dbReference>
<feature type="compositionally biased region" description="Basic and acidic residues" evidence="2">
    <location>
        <begin position="49"/>
        <end position="72"/>
    </location>
</feature>
<dbReference type="InterPro" id="IPR001138">
    <property type="entry name" value="Zn2Cys6_DnaBD"/>
</dbReference>
<evidence type="ECO:0000313" key="5">
    <source>
        <dbReference type="Proteomes" id="UP000799772"/>
    </source>
</evidence>
<dbReference type="GO" id="GO:0008270">
    <property type="term" value="F:zinc ion binding"/>
    <property type="evidence" value="ECO:0007669"/>
    <property type="project" value="InterPro"/>
</dbReference>
<gene>
    <name evidence="4" type="ORF">NA57DRAFT_57611</name>
</gene>
<proteinExistence type="predicted"/>
<dbReference type="SUPFAM" id="SSF57701">
    <property type="entry name" value="Zn2/Cys6 DNA-binding domain"/>
    <property type="match status" value="1"/>
</dbReference>
<dbReference type="Proteomes" id="UP000799772">
    <property type="component" value="Unassembled WGS sequence"/>
</dbReference>
<organism evidence="4 5">
    <name type="scientific">Rhizodiscina lignyota</name>
    <dbReference type="NCBI Taxonomy" id="1504668"/>
    <lineage>
        <taxon>Eukaryota</taxon>
        <taxon>Fungi</taxon>
        <taxon>Dikarya</taxon>
        <taxon>Ascomycota</taxon>
        <taxon>Pezizomycotina</taxon>
        <taxon>Dothideomycetes</taxon>
        <taxon>Pleosporomycetidae</taxon>
        <taxon>Aulographales</taxon>
        <taxon>Rhizodiscinaceae</taxon>
        <taxon>Rhizodiscina</taxon>
    </lineage>
</organism>
<dbReference type="GO" id="GO:0000981">
    <property type="term" value="F:DNA-binding transcription factor activity, RNA polymerase II-specific"/>
    <property type="evidence" value="ECO:0007669"/>
    <property type="project" value="InterPro"/>
</dbReference>
<dbReference type="AlphaFoldDB" id="A0A9P4M3R6"/>
<keyword evidence="1" id="KW-0539">Nucleus</keyword>
<evidence type="ECO:0000313" key="4">
    <source>
        <dbReference type="EMBL" id="KAF2097001.1"/>
    </source>
</evidence>
<dbReference type="Gene3D" id="4.10.240.10">
    <property type="entry name" value="Zn(2)-C6 fungal-type DNA-binding domain"/>
    <property type="match status" value="1"/>
</dbReference>
<comment type="caution">
    <text evidence="4">The sequence shown here is derived from an EMBL/GenBank/DDBJ whole genome shotgun (WGS) entry which is preliminary data.</text>
</comment>
<sequence>MSYRGRPSRGCKRCVSKKVKCDQTHPACQRCLKSGQACEYKDEFELIHRNQTKTAEKTAKDKWRQRATKEQSSHSPSSTSSSSPEQIASPIREDGLTSSLATSVQLRPALQQMAYLRFFYDFISAQDYYNVGSTADPIPEMFKKASPNSYFHSAVSAVSLANFGSRFKHEEARQKGQVYYGKALGQFTKAMTGPEEEMDTNEALLGVFLLGIYETLTSTTFDGSYKTHQMGAASILRSRYRNGMLRDALQNRYLAVIYIQVMLHCLTDGVAPPPFDSKWKIWTTDNPRHQLMGLMHRAAIMRYKFRRLSENTGSAAWPFKAPELVADDLNPDKVLEQALELDSRLEEWWQGQQAHFNYQASVEVNPQNRPSWARELFSLPGAPSHMSVFNTALGALGADLYRGTRLYLNLSILRCARQAAVRSPGTDKMSIYHESIVTATASLIIELIDGICMTIPTLLQMTPTGGADDPTTPDEIYGFRALMIFWPLIASSCCLKEEEVMQFDVNLRRMWIPCVYAFLRNNLGLAKAQAFLSDTSSFLPVSFDESLFSNEMMFD</sequence>